<organism evidence="2 3">
    <name type="scientific">Streptobacillus moniliformis (strain ATCC 14647 / DSM 12112 / NCTC 10651 / 9901)</name>
    <dbReference type="NCBI Taxonomy" id="519441"/>
    <lineage>
        <taxon>Bacteria</taxon>
        <taxon>Fusobacteriati</taxon>
        <taxon>Fusobacteriota</taxon>
        <taxon>Fusobacteriia</taxon>
        <taxon>Fusobacteriales</taxon>
        <taxon>Leptotrichiaceae</taxon>
        <taxon>Streptobacillus</taxon>
    </lineage>
</organism>
<accession>D1AVH6</accession>
<keyword evidence="3" id="KW-1185">Reference proteome</keyword>
<dbReference type="Pfam" id="PF03797">
    <property type="entry name" value="Autotransporter"/>
    <property type="match status" value="1"/>
</dbReference>
<sequence length="870" mass="98994">MYRKGIFLFIFLTSFSIISNSEQSTEKIVDEMIKKDFEKIEEIEKQIIYDEDGVEKTGDTFRVKDGKNGNIIINEDISSSEVIVNSNANANSLIFENNANISSSKEIILGGKETFQKDKVIDEVHYRKLVYVINNKEITQKGEGSALDLNAPYVHYVNSENSVLKGSLGIGAEKLAFLDNYGMIETLSFVSQNTGSIINGKHGIIKNFKMAGAGDLSLKNEGTINNGLFVDVNTAVSRIVNSGTIKGELYIQNTDLDINDDRESIFLNTKTGVIKDASAHMMSVLNMNFQNFGTIETENDFQLYALRGKIDNNGKIKGNMIIEDPSSNIDDKKEEISPLRVNLQNGVLEGNLLLSRKGFKETIVTIKSMDNVTGELDSTEGDNDTLRLIGEGKITDSNKFKEFEKLHLDSSKWEFINEEYKVNNEILVENSNPSIRKAKLKTKKFTNNERSTINVLEASNIEVEDKFVNKGLISFLNSKDNTSNLSIKGNYIGENSKLLMRTYIDELKSDKLKLDGSVNGSTGVEISNPNSTLDKRMKNKLKLIETKSSTKDAFTLLNSEYGIYKYGLNLEGNDWYLNQTYNMPIIGIILNSTNNARNEFNLTFNDHNESIANKKLWTKLSKIYSNNILSGDNKFNLPIKSNTSNIFMGYDLVESNIKDRTYKYGVFGNVGFDKANNLGKTNAFGLGIYGTFKNNNWYVDSWLNYMYLKNRIAIKNELRYINHALKASLEIGTRGDMYIGKMRLHSSHYWQLIYSHIFNTGLKYDEDVKYFGNSNIKSRLGTNLTLFTHFKNINPYLEFNWIYDTRLVGVRVEKEEYLYNNNKNTFELKWGLREMNVNDRLSMWVNIVHRFNEAGYRANGAEFGVQYKLR</sequence>
<dbReference type="eggNOG" id="COG3468">
    <property type="taxonomic scope" value="Bacteria"/>
</dbReference>
<feature type="domain" description="Autotransporter" evidence="1">
    <location>
        <begin position="609"/>
        <end position="869"/>
    </location>
</feature>
<dbReference type="InterPro" id="IPR043990">
    <property type="entry name" value="AC_1"/>
</dbReference>
<dbReference type="RefSeq" id="WP_012859282.1">
    <property type="nucleotide sequence ID" value="NC_013515.1"/>
</dbReference>
<dbReference type="GeneID" id="29672884"/>
<proteinExistence type="predicted"/>
<gene>
    <name evidence="2" type="ordered locus">Smon_1283</name>
</gene>
<name>D1AVH6_STRM9</name>
<evidence type="ECO:0000259" key="1">
    <source>
        <dbReference type="PROSITE" id="PS51208"/>
    </source>
</evidence>
<dbReference type="SUPFAM" id="SSF103515">
    <property type="entry name" value="Autotransporter"/>
    <property type="match status" value="1"/>
</dbReference>
<dbReference type="InterPro" id="IPR011050">
    <property type="entry name" value="Pectin_lyase_fold/virulence"/>
</dbReference>
<dbReference type="KEGG" id="smf:Smon_1283"/>
<evidence type="ECO:0000313" key="2">
    <source>
        <dbReference type="EMBL" id="ACZ01736.1"/>
    </source>
</evidence>
<dbReference type="InterPro" id="IPR036709">
    <property type="entry name" value="Autotransporte_beta_dom_sf"/>
</dbReference>
<reference evidence="2 3" key="1">
    <citation type="journal article" date="2009" name="Stand. Genomic Sci.">
        <title>Complete genome sequence of Streptobacillus moniliformis type strain (9901T).</title>
        <authorList>
            <person name="Nolan M."/>
            <person name="Gronow S."/>
            <person name="Lapidus A."/>
            <person name="Ivanova N."/>
            <person name="Copeland A."/>
            <person name="Lucas S."/>
            <person name="Del Rio T.G."/>
            <person name="Chen F."/>
            <person name="Tice H."/>
            <person name="Pitluck S."/>
            <person name="Cheng J.F."/>
            <person name="Sims D."/>
            <person name="Meincke L."/>
            <person name="Bruce D."/>
            <person name="Goodwin L."/>
            <person name="Brettin T."/>
            <person name="Han C."/>
            <person name="Detter J.C."/>
            <person name="Ovchinikova G."/>
            <person name="Pati A."/>
            <person name="Mavromatis K."/>
            <person name="Mikhailova N."/>
            <person name="Chen A."/>
            <person name="Palaniappan K."/>
            <person name="Land M."/>
            <person name="Hauser L."/>
            <person name="Chang Y.J."/>
            <person name="Jeffries C.D."/>
            <person name="Rohde M."/>
            <person name="Sproer C."/>
            <person name="Goker M."/>
            <person name="Bristow J."/>
            <person name="Eisen J.A."/>
            <person name="Markowitz V."/>
            <person name="Hugenholtz P."/>
            <person name="Kyrpides N.C."/>
            <person name="Klenk H.P."/>
            <person name="Chain P."/>
        </authorList>
    </citation>
    <scope>NUCLEOTIDE SEQUENCE [LARGE SCALE GENOMIC DNA]</scope>
    <source>
        <strain evidence="3">ATCC 14647 / DSM 12112 / NCTC 10651 / 9901</strain>
    </source>
</reference>
<dbReference type="STRING" id="519441.Smon_1283"/>
<dbReference type="Gene3D" id="2.160.20.20">
    <property type="match status" value="1"/>
</dbReference>
<dbReference type="SUPFAM" id="SSF51126">
    <property type="entry name" value="Pectin lyase-like"/>
    <property type="match status" value="1"/>
</dbReference>
<dbReference type="AlphaFoldDB" id="D1AVH6"/>
<dbReference type="EMBL" id="CP001779">
    <property type="protein sequence ID" value="ACZ01736.1"/>
    <property type="molecule type" value="Genomic_DNA"/>
</dbReference>
<dbReference type="InterPro" id="IPR012332">
    <property type="entry name" value="Autotransporter_pectin_lyase_C"/>
</dbReference>
<dbReference type="Proteomes" id="UP000002072">
    <property type="component" value="Chromosome"/>
</dbReference>
<dbReference type="CDD" id="cd00253">
    <property type="entry name" value="PL_Passenger_AT"/>
    <property type="match status" value="1"/>
</dbReference>
<dbReference type="Gene3D" id="2.40.128.130">
    <property type="entry name" value="Autotransporter beta-domain"/>
    <property type="match status" value="1"/>
</dbReference>
<dbReference type="OrthoDB" id="90207at2"/>
<dbReference type="InterPro" id="IPR005546">
    <property type="entry name" value="Autotransporte_beta"/>
</dbReference>
<protein>
    <submittedName>
        <fullName evidence="2">Outer membrane autotransporter barrel domain protein</fullName>
    </submittedName>
</protein>
<evidence type="ECO:0000313" key="3">
    <source>
        <dbReference type="Proteomes" id="UP000002072"/>
    </source>
</evidence>
<dbReference type="PROSITE" id="PS51208">
    <property type="entry name" value="AUTOTRANSPORTER"/>
    <property type="match status" value="1"/>
</dbReference>
<dbReference type="Pfam" id="PF18883">
    <property type="entry name" value="AC_1"/>
    <property type="match status" value="1"/>
</dbReference>
<dbReference type="HOGENOM" id="CLU_329801_0_0_0"/>